<evidence type="ECO:0000256" key="2">
    <source>
        <dbReference type="ARBA" id="ARBA00023125"/>
    </source>
</evidence>
<keyword evidence="2" id="KW-0238">DNA-binding</keyword>
<evidence type="ECO:0000313" key="8">
    <source>
        <dbReference type="Proteomes" id="UP000775872"/>
    </source>
</evidence>
<proteinExistence type="predicted"/>
<reference evidence="7 8" key="2">
    <citation type="submission" date="2021-10" db="EMBL/GenBank/DDBJ databases">
        <authorList>
            <person name="Piombo E."/>
        </authorList>
    </citation>
    <scope>NUCLEOTIDE SEQUENCE [LARGE SCALE GENOMIC DNA]</scope>
</reference>
<dbReference type="PANTHER" id="PTHR31069:SF32">
    <property type="entry name" value="ARGININE METABOLISM REGULATION PROTEIN II"/>
    <property type="match status" value="1"/>
</dbReference>
<dbReference type="GO" id="GO:0003677">
    <property type="term" value="F:DNA binding"/>
    <property type="evidence" value="ECO:0007669"/>
    <property type="project" value="UniProtKB-KW"/>
</dbReference>
<dbReference type="GO" id="GO:0008270">
    <property type="term" value="F:zinc ion binding"/>
    <property type="evidence" value="ECO:0007669"/>
    <property type="project" value="InterPro"/>
</dbReference>
<keyword evidence="8" id="KW-1185">Reference proteome</keyword>
<dbReference type="OrthoDB" id="5089701at2759"/>
<feature type="compositionally biased region" description="Basic and acidic residues" evidence="5">
    <location>
        <begin position="494"/>
        <end position="504"/>
    </location>
</feature>
<dbReference type="AlphaFoldDB" id="A0A9N9ZET4"/>
<dbReference type="Gene3D" id="4.10.240.10">
    <property type="entry name" value="Zn(2)-C6 fungal-type DNA-binding domain"/>
    <property type="match status" value="1"/>
</dbReference>
<evidence type="ECO:0000256" key="3">
    <source>
        <dbReference type="ARBA" id="ARBA00023163"/>
    </source>
</evidence>
<evidence type="ECO:0000313" key="7">
    <source>
        <dbReference type="EMBL" id="CAH0054058.1"/>
    </source>
</evidence>
<dbReference type="InterPro" id="IPR036864">
    <property type="entry name" value="Zn2-C6_fun-type_DNA-bd_sf"/>
</dbReference>
<keyword evidence="1" id="KW-0805">Transcription regulation</keyword>
<protein>
    <recommendedName>
        <fullName evidence="6">Zn(2)-C6 fungal-type domain-containing protein</fullName>
    </recommendedName>
</protein>
<accession>A0A9N9ZET4</accession>
<reference evidence="8" key="1">
    <citation type="submission" date="2019-06" db="EMBL/GenBank/DDBJ databases">
        <authorList>
            <person name="Broberg M."/>
        </authorList>
    </citation>
    <scope>NUCLEOTIDE SEQUENCE [LARGE SCALE GENOMIC DNA]</scope>
</reference>
<evidence type="ECO:0000256" key="5">
    <source>
        <dbReference type="SAM" id="MobiDB-lite"/>
    </source>
</evidence>
<keyword evidence="3" id="KW-0804">Transcription</keyword>
<gene>
    <name evidence="7" type="ORF">CSOL1703_00015250</name>
</gene>
<comment type="caution">
    <text evidence="7">The sequence shown here is derived from an EMBL/GenBank/DDBJ whole genome shotgun (WGS) entry which is preliminary data.</text>
</comment>
<evidence type="ECO:0000256" key="4">
    <source>
        <dbReference type="ARBA" id="ARBA00023242"/>
    </source>
</evidence>
<dbReference type="PANTHER" id="PTHR31069">
    <property type="entry name" value="OLEATE-ACTIVATED TRANSCRIPTION FACTOR 1-RELATED"/>
    <property type="match status" value="1"/>
</dbReference>
<dbReference type="Pfam" id="PF11951">
    <property type="entry name" value="Fungal_trans_2"/>
    <property type="match status" value="1"/>
</dbReference>
<feature type="domain" description="Zn(2)-C6 fungal-type" evidence="6">
    <location>
        <begin position="25"/>
        <end position="53"/>
    </location>
</feature>
<dbReference type="SMART" id="SM00066">
    <property type="entry name" value="GAL4"/>
    <property type="match status" value="1"/>
</dbReference>
<organism evidence="7 8">
    <name type="scientific">Clonostachys solani</name>
    <dbReference type="NCBI Taxonomy" id="160281"/>
    <lineage>
        <taxon>Eukaryota</taxon>
        <taxon>Fungi</taxon>
        <taxon>Dikarya</taxon>
        <taxon>Ascomycota</taxon>
        <taxon>Pezizomycotina</taxon>
        <taxon>Sordariomycetes</taxon>
        <taxon>Hypocreomycetidae</taxon>
        <taxon>Hypocreales</taxon>
        <taxon>Bionectriaceae</taxon>
        <taxon>Clonostachys</taxon>
    </lineage>
</organism>
<evidence type="ECO:0000256" key="1">
    <source>
        <dbReference type="ARBA" id="ARBA00023015"/>
    </source>
</evidence>
<dbReference type="InterPro" id="IPR021858">
    <property type="entry name" value="Fun_TF"/>
</dbReference>
<dbReference type="Proteomes" id="UP000775872">
    <property type="component" value="Unassembled WGS sequence"/>
</dbReference>
<evidence type="ECO:0000259" key="6">
    <source>
        <dbReference type="PROSITE" id="PS50048"/>
    </source>
</evidence>
<dbReference type="SUPFAM" id="SSF57701">
    <property type="entry name" value="Zn2/Cys6 DNA-binding domain"/>
    <property type="match status" value="1"/>
</dbReference>
<name>A0A9N9ZET4_9HYPO</name>
<keyword evidence="4" id="KW-0539">Nucleus</keyword>
<dbReference type="EMBL" id="CABFOC020000046">
    <property type="protein sequence ID" value="CAH0054058.1"/>
    <property type="molecule type" value="Genomic_DNA"/>
</dbReference>
<sequence>MAANLDSLDLAIDEPGSTQSRSFGGCETCRSRRVKCDESRPTCGQCRKSAIYCGGYSKAIFFDFEANSHHEERTRFRRPLFSEKARREMSEQLTSSIPSALLLWHISQLDEECQRLPPENEIEVCRGPFGAFNLLRRASDPPLNPGPSARHDEEGLAGILAEDSDQARDTRHVPQAEAFPCSSLEPFVTCMFDMPEPNLLPNYINIIDSSALGFDAAEQENPDSVISISVGPKEANTIDDDQIPQHELFSDLSFSPPTIHAISATYISSSISTAVPGTPKNAIFLLQHFSTTILSFLTPVRHEKTPWHVLFLPNVRNCMALLALGQPVDHAGMCAFHGMLAISARSLGSIHQSQVWLDEGESHKKKAAEHCEIMLQAAYDLPKRYKYKSVLMALQTMILISTLGGDPVTEEYYFLEAEKFIKLNGLGRKHSRKVRLLHQYYAYERLMYESTCMRGIDFTHRHRVCNDIASISVVPYPEDSMAYRPPNWQNLDEEMSKPRSPDSETEHEDEVLGIWPDALYSKASGLPEQWIQLVLHVVLLGKEKDAAEQSSSSSGAISDLQQFLGRAKTLDRCINQHIAQAAQASSHRTTGNFTPEQQALDNVLDAIRHSLQIYFYRRIYDVHSSWLQDKVVKVRDCLLRCETVDPSSELSGCVGLLWASFVASCEAEDVHVQNSFAGWYSRAARRTGMTCWMNSLYLSEQLWDERRKSKGSKLTWIDILKQQHSQRQQHRAFAAAA</sequence>
<dbReference type="InterPro" id="IPR001138">
    <property type="entry name" value="Zn2Cys6_DnaBD"/>
</dbReference>
<dbReference type="PROSITE" id="PS50048">
    <property type="entry name" value="ZN2_CY6_FUNGAL_2"/>
    <property type="match status" value="1"/>
</dbReference>
<dbReference type="InterPro" id="IPR050675">
    <property type="entry name" value="OAF3"/>
</dbReference>
<dbReference type="GO" id="GO:0000981">
    <property type="term" value="F:DNA-binding transcription factor activity, RNA polymerase II-specific"/>
    <property type="evidence" value="ECO:0007669"/>
    <property type="project" value="InterPro"/>
</dbReference>
<dbReference type="CDD" id="cd00067">
    <property type="entry name" value="GAL4"/>
    <property type="match status" value="1"/>
</dbReference>
<dbReference type="PROSITE" id="PS00463">
    <property type="entry name" value="ZN2_CY6_FUNGAL_1"/>
    <property type="match status" value="1"/>
</dbReference>
<dbReference type="Pfam" id="PF00172">
    <property type="entry name" value="Zn_clus"/>
    <property type="match status" value="1"/>
</dbReference>
<feature type="region of interest" description="Disordered" evidence="5">
    <location>
        <begin position="484"/>
        <end position="508"/>
    </location>
</feature>